<dbReference type="EMBL" id="JAPEUV010000066">
    <property type="protein sequence ID" value="KAJ4335119.1"/>
    <property type="molecule type" value="Genomic_DNA"/>
</dbReference>
<dbReference type="AlphaFoldDB" id="A0A9W9BYW0"/>
<accession>A0A9W9BYW0</accession>
<evidence type="ECO:0000313" key="2">
    <source>
        <dbReference type="EMBL" id="KAJ4335119.1"/>
    </source>
</evidence>
<gene>
    <name evidence="2" type="ORF">N0V87_006395</name>
</gene>
<reference evidence="2" key="1">
    <citation type="submission" date="2022-10" db="EMBL/GenBank/DDBJ databases">
        <title>Tapping the CABI collections for fungal endophytes: first genome assemblies for Collariella, Neodidymelliopsis, Ascochyta clinopodiicola, Didymella pomorum, Didymosphaeria variabile, Neocosmospora piperis and Neocucurbitaria cava.</title>
        <authorList>
            <person name="Hill R."/>
        </authorList>
    </citation>
    <scope>NUCLEOTIDE SEQUENCE</scope>
    <source>
        <strain evidence="2">IMI 360193</strain>
    </source>
</reference>
<evidence type="ECO:0000313" key="3">
    <source>
        <dbReference type="Proteomes" id="UP001140562"/>
    </source>
</evidence>
<evidence type="ECO:0000256" key="1">
    <source>
        <dbReference type="SAM" id="Coils"/>
    </source>
</evidence>
<keyword evidence="1" id="KW-0175">Coiled coil</keyword>
<proteinExistence type="predicted"/>
<feature type="coiled-coil region" evidence="1">
    <location>
        <begin position="6"/>
        <end position="33"/>
    </location>
</feature>
<dbReference type="Proteomes" id="UP001140562">
    <property type="component" value="Unassembled WGS sequence"/>
</dbReference>
<name>A0A9W9BYW0_9PLEO</name>
<organism evidence="2 3">
    <name type="scientific">Didymella glomerata</name>
    <dbReference type="NCBI Taxonomy" id="749621"/>
    <lineage>
        <taxon>Eukaryota</taxon>
        <taxon>Fungi</taxon>
        <taxon>Dikarya</taxon>
        <taxon>Ascomycota</taxon>
        <taxon>Pezizomycotina</taxon>
        <taxon>Dothideomycetes</taxon>
        <taxon>Pleosporomycetidae</taxon>
        <taxon>Pleosporales</taxon>
        <taxon>Pleosporineae</taxon>
        <taxon>Didymellaceae</taxon>
        <taxon>Didymella</taxon>
    </lineage>
</organism>
<dbReference type="OrthoDB" id="4360026at2759"/>
<protein>
    <submittedName>
        <fullName evidence="2">Uncharacterized protein</fullName>
    </submittedName>
</protein>
<keyword evidence="3" id="KW-1185">Reference proteome</keyword>
<sequence>MSVRFLPEERQRLKELRQKLDAEKDAQLKSKRDKGDREKRLRRFDMVWIREALQGFKVPPMMDLELAQRAVIRGIRYNDGFATELHSTDPHFTRAINAQAIMNNRIPDMHEPEELPYCIWHPNTPSQDTCRALLQRYPQMNYQIGRVCAIAGYTDLYHSLSLLPEVHIAEEAREACHFDIYNTITSQPAKYAVFNDYTRTYTPSTPRLSLINGDTCVRSMLDIKQRYSTPYPIRSLPTRYRRDGFRRRHFDITEDMSIDTYSVSAPETEQSIVVPLLYNPLPTDLPTVQKDLLILMAAVQGNIDRYARLHRPFLTAKEIPCLVRGIYHHPLFAKWVAQQLDAGDSRFDTPRVKRALHARFIMSNNLERITSHTKAEELPYLIWYPQFAVPETYVELARRQPDMRVQAARACVAADYEDAYCEIGAPWDRALAREADESPNSFYARDLRKKAELAEVKYEGHDHTGDEEGFLADWKFFTTKKNTWTHVYASSDALGRIDCNAIENDVGWYGLYDGEQAEVRDIEATIFASEEAREEARETLEEIERQHPVHMEVPWV</sequence>
<comment type="caution">
    <text evidence="2">The sequence shown here is derived from an EMBL/GenBank/DDBJ whole genome shotgun (WGS) entry which is preliminary data.</text>
</comment>